<evidence type="ECO:0000256" key="1">
    <source>
        <dbReference type="ARBA" id="ARBA00022723"/>
    </source>
</evidence>
<proteinExistence type="predicted"/>
<name>A0AAJ0G7E6_9PEZI</name>
<evidence type="ECO:0000256" key="2">
    <source>
        <dbReference type="ARBA" id="ARBA00022833"/>
    </source>
</evidence>
<keyword evidence="3" id="KW-0805">Transcription regulation</keyword>
<gene>
    <name evidence="7" type="ORF">LTR09_011983</name>
</gene>
<keyword evidence="2" id="KW-0862">Zinc</keyword>
<evidence type="ECO:0000313" key="8">
    <source>
        <dbReference type="Proteomes" id="UP001271007"/>
    </source>
</evidence>
<keyword evidence="8" id="KW-1185">Reference proteome</keyword>
<keyword evidence="5" id="KW-0804">Transcription</keyword>
<dbReference type="PANTHER" id="PTHR36206">
    <property type="entry name" value="ASPERCRYPTIN BIOSYNTHESIS CLUSTER-SPECIFIC TRANSCRIPTION REGULATOR ATNN-RELATED"/>
    <property type="match status" value="1"/>
</dbReference>
<evidence type="ECO:0000256" key="5">
    <source>
        <dbReference type="ARBA" id="ARBA00023163"/>
    </source>
</evidence>
<accession>A0AAJ0G7E6</accession>
<reference evidence="7" key="1">
    <citation type="submission" date="2023-04" db="EMBL/GenBank/DDBJ databases">
        <title>Black Yeasts Isolated from many extreme environments.</title>
        <authorList>
            <person name="Coleine C."/>
            <person name="Stajich J.E."/>
            <person name="Selbmann L."/>
        </authorList>
    </citation>
    <scope>NUCLEOTIDE SEQUENCE</scope>
    <source>
        <strain evidence="7">CCFEE 5312</strain>
    </source>
</reference>
<evidence type="ECO:0000313" key="7">
    <source>
        <dbReference type="EMBL" id="KAK3046528.1"/>
    </source>
</evidence>
<organism evidence="7 8">
    <name type="scientific">Extremus antarcticus</name>
    <dbReference type="NCBI Taxonomy" id="702011"/>
    <lineage>
        <taxon>Eukaryota</taxon>
        <taxon>Fungi</taxon>
        <taxon>Dikarya</taxon>
        <taxon>Ascomycota</taxon>
        <taxon>Pezizomycotina</taxon>
        <taxon>Dothideomycetes</taxon>
        <taxon>Dothideomycetidae</taxon>
        <taxon>Mycosphaerellales</taxon>
        <taxon>Extremaceae</taxon>
        <taxon>Extremus</taxon>
    </lineage>
</organism>
<dbReference type="Proteomes" id="UP001271007">
    <property type="component" value="Unassembled WGS sequence"/>
</dbReference>
<comment type="caution">
    <text evidence="7">The sequence shown here is derived from an EMBL/GenBank/DDBJ whole genome shotgun (WGS) entry which is preliminary data.</text>
</comment>
<dbReference type="PANTHER" id="PTHR36206:SF4">
    <property type="entry name" value="HYPOTHETICAL CONSERVED PROTEIN (EUROFUNG)-RELATED"/>
    <property type="match status" value="1"/>
</dbReference>
<sequence length="365" mass="41091">MDDLISRPRSRLYANSQYQLALENAQTPLTSASVNDLDRVLVGCIVFSIYEAARGYHEASQQHIKNGRRILLQYGDSLNSSRRSETAEILQMLTRLDIAFADQTPQKHRNAEAAVGLNVPLEPCEFEEIRHAQKYLFDIERRLVLLQLNMSDAYADGDHQVYAELHVERLKCVPALLTWKKYFDRLLGKASPTTCDLTVLFLTLCYHAALIFARTEDQVAETQCDPLLPEFEVTVSCGEQIVDCLLRNPRLQSVISYDTGYVTCIFFAATRCRDPRLRRRAISVLKALPRQEGIWKSSSAAKIAEQLIHLEEAGLDTENINCAADVPEQKRIWQMDGSLGPDAASMTAQFCGFSPGSCSFEMTDT</sequence>
<dbReference type="InterPro" id="IPR052360">
    <property type="entry name" value="Transcr_Regulatory_Proteins"/>
</dbReference>
<dbReference type="GO" id="GO:0046872">
    <property type="term" value="F:metal ion binding"/>
    <property type="evidence" value="ECO:0007669"/>
    <property type="project" value="UniProtKB-KW"/>
</dbReference>
<evidence type="ECO:0000256" key="4">
    <source>
        <dbReference type="ARBA" id="ARBA00023125"/>
    </source>
</evidence>
<dbReference type="GO" id="GO:0003677">
    <property type="term" value="F:DNA binding"/>
    <property type="evidence" value="ECO:0007669"/>
    <property type="project" value="UniProtKB-KW"/>
</dbReference>
<protein>
    <submittedName>
        <fullName evidence="7">Uncharacterized protein</fullName>
    </submittedName>
</protein>
<keyword evidence="6" id="KW-0539">Nucleus</keyword>
<keyword evidence="1" id="KW-0479">Metal-binding</keyword>
<keyword evidence="4" id="KW-0238">DNA-binding</keyword>
<evidence type="ECO:0000256" key="6">
    <source>
        <dbReference type="ARBA" id="ARBA00023242"/>
    </source>
</evidence>
<dbReference type="AlphaFoldDB" id="A0AAJ0G7E6"/>
<evidence type="ECO:0000256" key="3">
    <source>
        <dbReference type="ARBA" id="ARBA00023015"/>
    </source>
</evidence>
<dbReference type="EMBL" id="JAWDJX010000088">
    <property type="protein sequence ID" value="KAK3046528.1"/>
    <property type="molecule type" value="Genomic_DNA"/>
</dbReference>